<feature type="binding site" evidence="9">
    <location>
        <position position="121"/>
    </location>
    <ligand>
        <name>substrate</name>
    </ligand>
</feature>
<name>A0A5K7SCD1_9BACT</name>
<dbReference type="GO" id="GO:2001061">
    <property type="term" value="P:D-glycero-D-manno-heptose 7-phosphate biosynthetic process"/>
    <property type="evidence" value="ECO:0007669"/>
    <property type="project" value="UniProtKB-UniPathway"/>
</dbReference>
<evidence type="ECO:0000256" key="2">
    <source>
        <dbReference type="ARBA" id="ARBA00004496"/>
    </source>
</evidence>
<dbReference type="Pfam" id="PF13580">
    <property type="entry name" value="SIS_2"/>
    <property type="match status" value="1"/>
</dbReference>
<comment type="function">
    <text evidence="9">Catalyzes the isomerization of sedoheptulose 7-phosphate in D-glycero-D-manno-heptose 7-phosphate.</text>
</comment>
<feature type="binding site" evidence="9">
    <location>
        <position position="168"/>
    </location>
    <ligand>
        <name>substrate</name>
    </ligand>
</feature>
<gene>
    <name evidence="9" type="primary">gmhA</name>
    <name evidence="11" type="ORF">AQPE_3437</name>
</gene>
<dbReference type="EC" id="5.3.1.28" evidence="9"/>
<dbReference type="InterPro" id="IPR035461">
    <property type="entry name" value="GmhA/DiaA"/>
</dbReference>
<evidence type="ECO:0000313" key="11">
    <source>
        <dbReference type="EMBL" id="BBE19261.1"/>
    </source>
</evidence>
<evidence type="ECO:0000256" key="6">
    <source>
        <dbReference type="ARBA" id="ARBA00022833"/>
    </source>
</evidence>
<evidence type="ECO:0000256" key="1">
    <source>
        <dbReference type="ARBA" id="ARBA00000348"/>
    </source>
</evidence>
<reference evidence="11" key="1">
    <citation type="journal article" date="2020" name="Int. J. Syst. Evol. Microbiol.">
        <title>Aquipluma nitroreducens gen. nov. sp. nov., a novel facultatively anaerobic bacterium isolated from a freshwater lake.</title>
        <authorList>
            <person name="Watanabe M."/>
            <person name="Kojima H."/>
            <person name="Fukui M."/>
        </authorList>
    </citation>
    <scope>NUCLEOTIDE SEQUENCE</scope>
    <source>
        <strain evidence="11">MeG22</strain>
    </source>
</reference>
<dbReference type="InterPro" id="IPR050099">
    <property type="entry name" value="SIS_GmhA/DiaA_subfam"/>
</dbReference>
<feature type="binding site" evidence="9">
    <location>
        <position position="61"/>
    </location>
    <ligand>
        <name>Zn(2+)</name>
        <dbReference type="ChEBI" id="CHEBI:29105"/>
    </ligand>
</feature>
<dbReference type="UniPathway" id="UPA00041">
    <property type="reaction ID" value="UER00436"/>
</dbReference>
<feature type="binding site" evidence="9">
    <location>
        <position position="61"/>
    </location>
    <ligand>
        <name>substrate</name>
    </ligand>
</feature>
<organism evidence="11 12">
    <name type="scientific">Aquipluma nitroreducens</name>
    <dbReference type="NCBI Taxonomy" id="2010828"/>
    <lineage>
        <taxon>Bacteria</taxon>
        <taxon>Pseudomonadati</taxon>
        <taxon>Bacteroidota</taxon>
        <taxon>Bacteroidia</taxon>
        <taxon>Marinilabiliales</taxon>
        <taxon>Prolixibacteraceae</taxon>
        <taxon>Aquipluma</taxon>
    </lineage>
</organism>
<dbReference type="InterPro" id="IPR004515">
    <property type="entry name" value="Phosphoheptose_Isoase"/>
</dbReference>
<keyword evidence="6 9" id="KW-0862">Zinc</keyword>
<evidence type="ECO:0000259" key="10">
    <source>
        <dbReference type="PROSITE" id="PS51464"/>
    </source>
</evidence>
<dbReference type="PANTHER" id="PTHR30390">
    <property type="entry name" value="SEDOHEPTULOSE 7-PHOSPHATE ISOMERASE / DNAA INITIATOR-ASSOCIATING FACTOR FOR REPLICATION INITIATION"/>
    <property type="match status" value="1"/>
</dbReference>
<dbReference type="GO" id="GO:0008968">
    <property type="term" value="F:D-sedoheptulose 7-phosphate isomerase activity"/>
    <property type="evidence" value="ECO:0007669"/>
    <property type="project" value="UniProtKB-UniRule"/>
</dbReference>
<dbReference type="Proteomes" id="UP001193389">
    <property type="component" value="Chromosome"/>
</dbReference>
<dbReference type="SUPFAM" id="SSF53697">
    <property type="entry name" value="SIS domain"/>
    <property type="match status" value="1"/>
</dbReference>
<evidence type="ECO:0000313" key="12">
    <source>
        <dbReference type="Proteomes" id="UP001193389"/>
    </source>
</evidence>
<comment type="catalytic activity">
    <reaction evidence="1 9">
        <text>2 D-sedoheptulose 7-phosphate = D-glycero-alpha-D-manno-heptose 7-phosphate + D-glycero-beta-D-manno-heptose 7-phosphate</text>
        <dbReference type="Rhea" id="RHEA:27489"/>
        <dbReference type="ChEBI" id="CHEBI:57483"/>
        <dbReference type="ChEBI" id="CHEBI:60203"/>
        <dbReference type="ChEBI" id="CHEBI:60204"/>
        <dbReference type="EC" id="5.3.1.28"/>
    </reaction>
</comment>
<feature type="domain" description="SIS" evidence="10">
    <location>
        <begin position="33"/>
        <end position="192"/>
    </location>
</feature>
<dbReference type="EMBL" id="AP018694">
    <property type="protein sequence ID" value="BBE19261.1"/>
    <property type="molecule type" value="Genomic_DNA"/>
</dbReference>
<keyword evidence="12" id="KW-1185">Reference proteome</keyword>
<accession>A0A5K7SCD1</accession>
<dbReference type="HAMAP" id="MF_00067">
    <property type="entry name" value="GmhA"/>
    <property type="match status" value="1"/>
</dbReference>
<dbReference type="InterPro" id="IPR001347">
    <property type="entry name" value="SIS_dom"/>
</dbReference>
<feature type="binding site" evidence="9">
    <location>
        <position position="176"/>
    </location>
    <ligand>
        <name>Zn(2+)</name>
        <dbReference type="ChEBI" id="CHEBI:29105"/>
    </ligand>
</feature>
<dbReference type="GO" id="GO:0005737">
    <property type="term" value="C:cytoplasm"/>
    <property type="evidence" value="ECO:0007669"/>
    <property type="project" value="UniProtKB-SubCell"/>
</dbReference>
<dbReference type="PROSITE" id="PS51464">
    <property type="entry name" value="SIS"/>
    <property type="match status" value="1"/>
</dbReference>
<keyword evidence="5 9" id="KW-0479">Metal-binding</keyword>
<dbReference type="InterPro" id="IPR046348">
    <property type="entry name" value="SIS_dom_sf"/>
</dbReference>
<feature type="binding site" evidence="9">
    <location>
        <position position="57"/>
    </location>
    <ligand>
        <name>Zn(2+)</name>
        <dbReference type="ChEBI" id="CHEBI:29105"/>
    </ligand>
</feature>
<feature type="binding site" evidence="9">
    <location>
        <position position="168"/>
    </location>
    <ligand>
        <name>Zn(2+)</name>
        <dbReference type="ChEBI" id="CHEBI:29105"/>
    </ligand>
</feature>
<comment type="pathway">
    <text evidence="9">Carbohydrate biosynthesis; D-glycero-D-manno-heptose 7-phosphate biosynthesis; D-glycero-alpha-D-manno-heptose 7-phosphate and D-glycero-beta-D-manno-heptose 7-phosphate from sedoheptulose 7-phosphate: step 1/1.</text>
</comment>
<evidence type="ECO:0000256" key="4">
    <source>
        <dbReference type="ARBA" id="ARBA00022490"/>
    </source>
</evidence>
<dbReference type="RefSeq" id="WP_318347522.1">
    <property type="nucleotide sequence ID" value="NZ_AP018694.1"/>
</dbReference>
<dbReference type="GO" id="GO:0097367">
    <property type="term" value="F:carbohydrate derivative binding"/>
    <property type="evidence" value="ECO:0007669"/>
    <property type="project" value="InterPro"/>
</dbReference>
<feature type="binding site" evidence="9">
    <location>
        <begin position="90"/>
        <end position="91"/>
    </location>
    <ligand>
        <name>substrate</name>
    </ligand>
</feature>
<dbReference type="GO" id="GO:0005975">
    <property type="term" value="P:carbohydrate metabolic process"/>
    <property type="evidence" value="ECO:0007669"/>
    <property type="project" value="UniProtKB-UniRule"/>
</dbReference>
<comment type="similarity">
    <text evidence="3 9">Belongs to the SIS family. GmhA subfamily.</text>
</comment>
<keyword evidence="8 9" id="KW-0119">Carbohydrate metabolism</keyword>
<protein>
    <recommendedName>
        <fullName evidence="9">Phosphoheptose isomerase</fullName>
        <ecNumber evidence="9">5.3.1.28</ecNumber>
    </recommendedName>
    <alternativeName>
        <fullName evidence="9">Sedoheptulose 7-phosphate isomerase</fullName>
    </alternativeName>
</protein>
<keyword evidence="4 9" id="KW-0963">Cytoplasm</keyword>
<comment type="miscellaneous">
    <text evidence="9">The reaction produces a racemic mixture of D-glycero-alpha-D-manno-heptose 7-phosphate and D-glycero-beta-D-manno-heptose 7-phosphate.</text>
</comment>
<keyword evidence="7 9" id="KW-0413">Isomerase</keyword>
<comment type="cofactor">
    <cofactor evidence="9">
        <name>Zn(2+)</name>
        <dbReference type="ChEBI" id="CHEBI:29105"/>
    </cofactor>
    <text evidence="9">Binds 1 zinc ion per subunit.</text>
</comment>
<evidence type="ECO:0000256" key="5">
    <source>
        <dbReference type="ARBA" id="ARBA00022723"/>
    </source>
</evidence>
<dbReference type="GO" id="GO:0008270">
    <property type="term" value="F:zinc ion binding"/>
    <property type="evidence" value="ECO:0007669"/>
    <property type="project" value="UniProtKB-UniRule"/>
</dbReference>
<evidence type="ECO:0000256" key="3">
    <source>
        <dbReference type="ARBA" id="ARBA00009894"/>
    </source>
</evidence>
<feature type="binding site" evidence="9">
    <location>
        <begin position="116"/>
        <end position="118"/>
    </location>
    <ligand>
        <name>substrate</name>
    </ligand>
</feature>
<comment type="subcellular location">
    <subcellularLocation>
        <location evidence="2 9">Cytoplasm</location>
    </subcellularLocation>
</comment>
<evidence type="ECO:0000256" key="7">
    <source>
        <dbReference type="ARBA" id="ARBA00023235"/>
    </source>
</evidence>
<evidence type="ECO:0000256" key="8">
    <source>
        <dbReference type="ARBA" id="ARBA00023277"/>
    </source>
</evidence>
<evidence type="ECO:0000256" key="9">
    <source>
        <dbReference type="HAMAP-Rule" id="MF_00067"/>
    </source>
</evidence>
<dbReference type="CDD" id="cd05006">
    <property type="entry name" value="SIS_GmhA"/>
    <property type="match status" value="1"/>
</dbReference>
<proteinExistence type="inferred from homology"/>
<sequence length="192" mass="20833">MIIKRIQQSIELKTKILSDEILIERIRKASELIIQAYRSDNKTLFCGNGGSAADAQHLAAELSGKFYLDRAPIHADVCHGNSSFMTAVSNDYGYEMVFARHIQTVGKRGDVLVCISTSGNSTNIINAMHEARKLGLTCVALTGETGGLMAGLAEVLINVPSVDTPRIQEAHILIGHIICELVETELFGEHVG</sequence>
<dbReference type="KEGG" id="anf:AQPE_3437"/>
<dbReference type="PANTHER" id="PTHR30390:SF6">
    <property type="entry name" value="DNAA INITIATOR-ASSOCIATING PROTEIN DIAA"/>
    <property type="match status" value="1"/>
</dbReference>
<dbReference type="AlphaFoldDB" id="A0A5K7SCD1"/>
<feature type="binding site" evidence="9">
    <location>
        <begin position="48"/>
        <end position="50"/>
    </location>
    <ligand>
        <name>substrate</name>
    </ligand>
</feature>
<dbReference type="Gene3D" id="3.40.50.10490">
    <property type="entry name" value="Glucose-6-phosphate isomerase like protein, domain 1"/>
    <property type="match status" value="1"/>
</dbReference>